<dbReference type="AlphaFoldDB" id="A0A6J4T2W7"/>
<evidence type="ECO:0000256" key="1">
    <source>
        <dbReference type="SAM" id="MobiDB-lite"/>
    </source>
</evidence>
<dbReference type="EMBL" id="CADCVV010000160">
    <property type="protein sequence ID" value="CAA9511951.1"/>
    <property type="molecule type" value="Genomic_DNA"/>
</dbReference>
<sequence>MTVRPLENPLILSPPLLQGDASQHSFRTLRRQVGNTGNLLFIHALRRVLHYDDLVHGLQFDPSELREQHDGIVVAAANWLSPRHSFDELASRIEATDLPCVVVGIGAQARSEAKIPELQPGVLRMMKVASERSHSISVRGEHSAEVLDHYGIANVTVTGCPSLLWNLDGSRRVAKPQRQVTRVVLNSSRAAPDERLFTRQAQRVQTTRLNLLLPRLALQRNLDFVAQTELPDIYHALGKQDEDRSAKDSPAYLARVYGTTNTRDVDDFLTQHMKVFFDVEAWMRYLADQHFVFGTRLHGAIAALLAGTPAVLVTHDSRTAEMARQASIPSVRAETVTEDVDLQQIYDGCDVESFNRRVPAYYEQFAQFFDANGLKHRLPRSSDATGVAAHPEDRVRGGGRGRRFRLRRRASARRPASE</sequence>
<gene>
    <name evidence="3" type="ORF">AVDCRST_MAG17-2006</name>
</gene>
<accession>A0A6J4T2W7</accession>
<dbReference type="Pfam" id="PF04230">
    <property type="entry name" value="PS_pyruv_trans"/>
    <property type="match status" value="1"/>
</dbReference>
<proteinExistence type="predicted"/>
<evidence type="ECO:0000259" key="2">
    <source>
        <dbReference type="Pfam" id="PF04230"/>
    </source>
</evidence>
<feature type="region of interest" description="Disordered" evidence="1">
    <location>
        <begin position="380"/>
        <end position="418"/>
    </location>
</feature>
<evidence type="ECO:0000313" key="3">
    <source>
        <dbReference type="EMBL" id="CAA9511951.1"/>
    </source>
</evidence>
<reference evidence="3" key="1">
    <citation type="submission" date="2020-02" db="EMBL/GenBank/DDBJ databases">
        <authorList>
            <person name="Meier V. D."/>
        </authorList>
    </citation>
    <scope>NUCLEOTIDE SEQUENCE</scope>
    <source>
        <strain evidence="3">AVDCRST_MAG17</strain>
    </source>
</reference>
<dbReference type="InterPro" id="IPR007345">
    <property type="entry name" value="Polysacch_pyruvyl_Trfase"/>
</dbReference>
<feature type="compositionally biased region" description="Basic residues" evidence="1">
    <location>
        <begin position="397"/>
        <end position="412"/>
    </location>
</feature>
<name>A0A6J4T2W7_9ACTN</name>
<organism evidence="3">
    <name type="scientific">uncultured Solirubrobacterales bacterium</name>
    <dbReference type="NCBI Taxonomy" id="768556"/>
    <lineage>
        <taxon>Bacteria</taxon>
        <taxon>Bacillati</taxon>
        <taxon>Actinomycetota</taxon>
        <taxon>Thermoleophilia</taxon>
        <taxon>Solirubrobacterales</taxon>
        <taxon>environmental samples</taxon>
    </lineage>
</organism>
<feature type="domain" description="Polysaccharide pyruvyl transferase" evidence="2">
    <location>
        <begin position="35"/>
        <end position="317"/>
    </location>
</feature>
<protein>
    <recommendedName>
        <fullName evidence="2">Polysaccharide pyruvyl transferase domain-containing protein</fullName>
    </recommendedName>
</protein>